<gene>
    <name evidence="1" type="ORF">SAMN05444410_107186</name>
</gene>
<reference evidence="1 2" key="1">
    <citation type="submission" date="2016-10" db="EMBL/GenBank/DDBJ databases">
        <authorList>
            <person name="Varghese N."/>
            <person name="Submissions S."/>
        </authorList>
    </citation>
    <scope>NUCLEOTIDE SEQUENCE [LARGE SCALE GENOMIC DNA]</scope>
    <source>
        <strain evidence="1 2">DSM 25353</strain>
    </source>
</reference>
<organism evidence="1 2">
    <name type="scientific">Hydrobacter penzbergensis</name>
    <dbReference type="NCBI Taxonomy" id="1235997"/>
    <lineage>
        <taxon>Bacteria</taxon>
        <taxon>Pseudomonadati</taxon>
        <taxon>Bacteroidota</taxon>
        <taxon>Chitinophagia</taxon>
        <taxon>Chitinophagales</taxon>
        <taxon>Chitinophagaceae</taxon>
        <taxon>Hydrobacter</taxon>
    </lineage>
</organism>
<dbReference type="EMBL" id="FNNO01000007">
    <property type="protein sequence ID" value="SDW97105.1"/>
    <property type="molecule type" value="Genomic_DNA"/>
</dbReference>
<evidence type="ECO:0000313" key="1">
    <source>
        <dbReference type="EMBL" id="SDW97105.1"/>
    </source>
</evidence>
<proteinExistence type="predicted"/>
<keyword evidence="2" id="KW-1185">Reference proteome</keyword>
<dbReference type="RefSeq" id="WP_092723816.1">
    <property type="nucleotide sequence ID" value="NZ_FNNO01000007.1"/>
</dbReference>
<name>A0A8X8IF62_9BACT</name>
<sequence length="291" mass="34386">MISEFSTEQKALYECVVSDWKNRSCRYKQEDYKSDCAIVLIDIFKSQQFSFPEIIILDSPLACLLVQLVIKTFTEKETPNRFEIRHSIHEAWEIIMLTNQCFSVAYDLNRQEDIILDNVCDVLKKKRRSIYAGNIQPKGGNFFEQVFHQRNIDSVKKMLSYSIWEAYFLESPVFNSDFMLSSLNQYIDLNGKNYPWTYNSLVFYDFMTRLQVINDPLFNDLKSMLLNNFFDIVYFGNICLISKLPHWVTRNEEGQLHSYDGDPAIEFADGYRLYFENGKRVSKWDAYANLF</sequence>
<dbReference type="Proteomes" id="UP000198711">
    <property type="component" value="Unassembled WGS sequence"/>
</dbReference>
<accession>A0A8X8IF62</accession>
<comment type="caution">
    <text evidence="1">The sequence shown here is derived from an EMBL/GenBank/DDBJ whole genome shotgun (WGS) entry which is preliminary data.</text>
</comment>
<protein>
    <submittedName>
        <fullName evidence="1">Uncharacterized protein</fullName>
    </submittedName>
</protein>
<evidence type="ECO:0000313" key="2">
    <source>
        <dbReference type="Proteomes" id="UP000198711"/>
    </source>
</evidence>
<dbReference type="AlphaFoldDB" id="A0A8X8IF62"/>